<evidence type="ECO:0000313" key="3">
    <source>
        <dbReference type="EMBL" id="TLD91582.1"/>
    </source>
</evidence>
<dbReference type="InterPro" id="IPR019079">
    <property type="entry name" value="Capsule_synth_CapA"/>
</dbReference>
<dbReference type="AlphaFoldDB" id="A0A4V6YS55"/>
<evidence type="ECO:0000256" key="1">
    <source>
        <dbReference type="ARBA" id="ARBA00005662"/>
    </source>
</evidence>
<dbReference type="Proteomes" id="UP000029921">
    <property type="component" value="Unassembled WGS sequence"/>
</dbReference>
<name>A0A4V6YS55_9HELI</name>
<comment type="similarity">
    <text evidence="1">Belongs to the CapA family.</text>
</comment>
<dbReference type="SMART" id="SM00854">
    <property type="entry name" value="PGA_cap"/>
    <property type="match status" value="1"/>
</dbReference>
<protein>
    <submittedName>
        <fullName evidence="3">CapA family protein</fullName>
    </submittedName>
</protein>
<reference evidence="3 4" key="1">
    <citation type="journal article" date="2014" name="Genome Announc.">
        <title>Draft genome sequences of eight enterohepatic helicobacter species isolated from both laboratory and wild rodents.</title>
        <authorList>
            <person name="Sheh A."/>
            <person name="Shen Z."/>
            <person name="Fox J.G."/>
        </authorList>
    </citation>
    <scope>NUCLEOTIDE SEQUENCE [LARGE SCALE GENOMIC DNA]</scope>
    <source>
        <strain evidence="3 4">MIT 96-1001</strain>
    </source>
</reference>
<keyword evidence="4" id="KW-1185">Reference proteome</keyword>
<proteinExistence type="inferred from homology"/>
<dbReference type="PANTHER" id="PTHR33393">
    <property type="entry name" value="POLYGLUTAMINE SYNTHESIS ACCESSORY PROTEIN RV0574C-RELATED"/>
    <property type="match status" value="1"/>
</dbReference>
<dbReference type="Pfam" id="PF09587">
    <property type="entry name" value="PGA_cap"/>
    <property type="match status" value="1"/>
</dbReference>
<accession>A0A4V6YS55</accession>
<evidence type="ECO:0000259" key="2">
    <source>
        <dbReference type="SMART" id="SM00854"/>
    </source>
</evidence>
<dbReference type="SUPFAM" id="SSF56300">
    <property type="entry name" value="Metallo-dependent phosphatases"/>
    <property type="match status" value="1"/>
</dbReference>
<comment type="caution">
    <text evidence="3">The sequence shown here is derived from an EMBL/GenBank/DDBJ whole genome shotgun (WGS) entry which is preliminary data.</text>
</comment>
<sequence length="380" mass="42790">MNAKNERVGMFSVRFLVFQVTFFGLLVAFLSGCFGTQAEPGKPQTPYAKEAKKSEIITLSFVGDNVLGDYYGSNGETFNWRFAQQKSDFSYFFAKVKEVLENDDMSLGNLEGPLTTHNGDRLVKPFAFKGDPSYVKILQEGSIEAVNIANNHTRDYGVKGFQDTQKHLKNAGIYYSGEGVLSIYEIKGKKIGMAGHRGWNLAIKPQVKAEIAKLREMGADIVIFTFHWGEEREYYPNKIQKEIGRFAIDSGADLVIGHHPHVLQGIEEYKGKKIVYSLGNFVYGGAKNPADKDSVIYQVRFAFGESRADLRNVAQKYIYIDNKKLKKVADLPQWSELHSFVPVLISGVKTYNNYQPIIAQGSDKERIIQRMTTYSAPLNK</sequence>
<dbReference type="PANTHER" id="PTHR33393:SF11">
    <property type="entry name" value="POLYGLUTAMINE SYNTHESIS ACCESSORY PROTEIN RV0574C-RELATED"/>
    <property type="match status" value="1"/>
</dbReference>
<dbReference type="CDD" id="cd07381">
    <property type="entry name" value="MPP_CapA"/>
    <property type="match status" value="1"/>
</dbReference>
<dbReference type="PROSITE" id="PS51257">
    <property type="entry name" value="PROKAR_LIPOPROTEIN"/>
    <property type="match status" value="1"/>
</dbReference>
<dbReference type="EMBL" id="JRPE02000012">
    <property type="protein sequence ID" value="TLD91582.1"/>
    <property type="molecule type" value="Genomic_DNA"/>
</dbReference>
<evidence type="ECO:0000313" key="4">
    <source>
        <dbReference type="Proteomes" id="UP000029921"/>
    </source>
</evidence>
<dbReference type="InterPro" id="IPR052169">
    <property type="entry name" value="CW_Biosynth-Accessory"/>
</dbReference>
<dbReference type="InterPro" id="IPR029052">
    <property type="entry name" value="Metallo-depent_PP-like"/>
</dbReference>
<gene>
    <name evidence="3" type="ORF">LS74_008255</name>
</gene>
<dbReference type="Gene3D" id="3.60.21.10">
    <property type="match status" value="1"/>
</dbReference>
<organism evidence="3 4">
    <name type="scientific">Helicobacter magdeburgensis</name>
    <dbReference type="NCBI Taxonomy" id="471858"/>
    <lineage>
        <taxon>Bacteria</taxon>
        <taxon>Pseudomonadati</taxon>
        <taxon>Campylobacterota</taxon>
        <taxon>Epsilonproteobacteria</taxon>
        <taxon>Campylobacterales</taxon>
        <taxon>Helicobacteraceae</taxon>
        <taxon>Helicobacter</taxon>
    </lineage>
</organism>
<feature type="domain" description="Capsule synthesis protein CapA" evidence="2">
    <location>
        <begin position="58"/>
        <end position="285"/>
    </location>
</feature>